<feature type="compositionally biased region" description="Low complexity" evidence="1">
    <location>
        <begin position="245"/>
        <end position="259"/>
    </location>
</feature>
<dbReference type="AlphaFoldDB" id="A0A2S9ZVI3"/>
<protein>
    <submittedName>
        <fullName evidence="2">Uncharacterized protein</fullName>
    </submittedName>
</protein>
<sequence length="563" mass="58365">MARATEPAQTTTAEAGGKPGVESFSYVEPAALRFVVDLPIAPTTPTQGPAALPSDDGPSTSTSSSHASAGQSAGTPAAMPTQSAAHGLAPAPAHASKPPHSSYSSTPTLASTTSPDAADGLARTNSKGRRRLSVSLTSLLHPGKKDRRRTDDSSSMAGSLTPGSVSSRTLDGRASMQSSRAASVASPTASRRTSIDENAFSAADPPRSRRSPDLVDSQPAAVRDRWGLLDEGRAASNSSQGSLDAAATNSNASTAPTSPDVVASQDCDEDDFVSPAERRRRGSLALAKQLSQDGRDDATEDLTDFLRASGSPSTSLLPYNGPFARRPSGASSPTPPSLAAFPPPSTPTAATTSGTASPPLHPRRLTRNIEGLSLSDLRRSPSPATPPPMLPSVAASPFTVTAVPQPDPRPSRASSSGRAQLGAMPRLLSTNAIATVGSLEDEQEDSESDSDSGDGSDEDDEGETYETSDEGPITTRSPLATPATSPPLASSSSQPRTPGFRPSLSTNPSLRNSRLPSLTHLAAAGASAPDRRCRRTLRLLKRLRRVLRRPRRATELRRATMEA</sequence>
<feature type="compositionally biased region" description="Polar residues" evidence="1">
    <location>
        <begin position="503"/>
        <end position="516"/>
    </location>
</feature>
<accession>A0A2S9ZVI3</accession>
<name>A0A2S9ZVI3_RHOTO</name>
<feature type="compositionally biased region" description="Low complexity" evidence="1">
    <location>
        <begin position="477"/>
        <end position="493"/>
    </location>
</feature>
<feature type="compositionally biased region" description="Basic and acidic residues" evidence="1">
    <location>
        <begin position="222"/>
        <end position="233"/>
    </location>
</feature>
<feature type="region of interest" description="Disordered" evidence="1">
    <location>
        <begin position="40"/>
        <end position="531"/>
    </location>
</feature>
<feature type="region of interest" description="Disordered" evidence="1">
    <location>
        <begin position="1"/>
        <end position="22"/>
    </location>
</feature>
<organism evidence="2 3">
    <name type="scientific">Rhodotorula toruloides</name>
    <name type="common">Yeast</name>
    <name type="synonym">Rhodosporidium toruloides</name>
    <dbReference type="NCBI Taxonomy" id="5286"/>
    <lineage>
        <taxon>Eukaryota</taxon>
        <taxon>Fungi</taxon>
        <taxon>Dikarya</taxon>
        <taxon>Basidiomycota</taxon>
        <taxon>Pucciniomycotina</taxon>
        <taxon>Microbotryomycetes</taxon>
        <taxon>Sporidiobolales</taxon>
        <taxon>Sporidiobolaceae</taxon>
        <taxon>Rhodotorula</taxon>
    </lineage>
</organism>
<comment type="caution">
    <text evidence="2">The sequence shown here is derived from an EMBL/GenBank/DDBJ whole genome shotgun (WGS) entry which is preliminary data.</text>
</comment>
<dbReference type="Proteomes" id="UP000239560">
    <property type="component" value="Unassembled WGS sequence"/>
</dbReference>
<gene>
    <name evidence="2" type="ORF">AAT19DRAFT_11783</name>
</gene>
<evidence type="ECO:0000256" key="1">
    <source>
        <dbReference type="SAM" id="MobiDB-lite"/>
    </source>
</evidence>
<feature type="compositionally biased region" description="Low complexity" evidence="1">
    <location>
        <begin position="53"/>
        <end position="75"/>
    </location>
</feature>
<dbReference type="EMBL" id="LCTV02000018">
    <property type="protein sequence ID" value="PRQ69762.1"/>
    <property type="molecule type" value="Genomic_DNA"/>
</dbReference>
<evidence type="ECO:0000313" key="2">
    <source>
        <dbReference type="EMBL" id="PRQ69762.1"/>
    </source>
</evidence>
<proteinExistence type="predicted"/>
<feature type="compositionally biased region" description="Low complexity" evidence="1">
    <location>
        <begin position="84"/>
        <end position="114"/>
    </location>
</feature>
<feature type="compositionally biased region" description="Low complexity" evidence="1">
    <location>
        <begin position="1"/>
        <end position="15"/>
    </location>
</feature>
<feature type="compositionally biased region" description="Acidic residues" evidence="1">
    <location>
        <begin position="439"/>
        <end position="469"/>
    </location>
</feature>
<dbReference type="OrthoDB" id="2537069at2759"/>
<feature type="compositionally biased region" description="Polar residues" evidence="1">
    <location>
        <begin position="153"/>
        <end position="192"/>
    </location>
</feature>
<evidence type="ECO:0000313" key="3">
    <source>
        <dbReference type="Proteomes" id="UP000239560"/>
    </source>
</evidence>
<reference evidence="2 3" key="1">
    <citation type="journal article" date="2018" name="Elife">
        <title>Functional genomics of lipid metabolism in the oleaginous yeast Rhodosporidium toruloides.</title>
        <authorList>
            <person name="Coradetti S.T."/>
            <person name="Pinel D."/>
            <person name="Geiselman G."/>
            <person name="Ito M."/>
            <person name="Mondo S."/>
            <person name="Reilly M.C."/>
            <person name="Cheng Y.F."/>
            <person name="Bauer S."/>
            <person name="Grigoriev I."/>
            <person name="Gladden J.M."/>
            <person name="Simmons B.A."/>
            <person name="Brem R."/>
            <person name="Arkin A.P."/>
            <person name="Skerker J.M."/>
        </authorList>
    </citation>
    <scope>NUCLEOTIDE SEQUENCE [LARGE SCALE GENOMIC DNA]</scope>
    <source>
        <strain evidence="2 3">NBRC 0880</strain>
    </source>
</reference>
<feature type="compositionally biased region" description="Pro residues" evidence="1">
    <location>
        <begin position="333"/>
        <end position="346"/>
    </location>
</feature>
<feature type="compositionally biased region" description="Low complexity" evidence="1">
    <location>
        <begin position="347"/>
        <end position="358"/>
    </location>
</feature>